<feature type="non-terminal residue" evidence="2">
    <location>
        <position position="226"/>
    </location>
</feature>
<feature type="region of interest" description="Disordered" evidence="1">
    <location>
        <begin position="1"/>
        <end position="63"/>
    </location>
</feature>
<name>A0A5J9UQN1_9POAL</name>
<proteinExistence type="predicted"/>
<protein>
    <submittedName>
        <fullName evidence="2">Uncharacterized protein</fullName>
    </submittedName>
</protein>
<reference evidence="2 3" key="1">
    <citation type="journal article" date="2019" name="Sci. Rep.">
        <title>A high-quality genome of Eragrostis curvula grass provides insights into Poaceae evolution and supports new strategies to enhance forage quality.</title>
        <authorList>
            <person name="Carballo J."/>
            <person name="Santos B.A.C.M."/>
            <person name="Zappacosta D."/>
            <person name="Garbus I."/>
            <person name="Selva J.P."/>
            <person name="Gallo C.A."/>
            <person name="Diaz A."/>
            <person name="Albertini E."/>
            <person name="Caccamo M."/>
            <person name="Echenique V."/>
        </authorList>
    </citation>
    <scope>NUCLEOTIDE SEQUENCE [LARGE SCALE GENOMIC DNA]</scope>
    <source>
        <strain evidence="3">cv. Victoria</strain>
        <tissue evidence="2">Leaf</tissue>
    </source>
</reference>
<dbReference type="AlphaFoldDB" id="A0A5J9UQN1"/>
<dbReference type="Gramene" id="TVU25658">
    <property type="protein sequence ID" value="TVU25658"/>
    <property type="gene ID" value="EJB05_28162"/>
</dbReference>
<gene>
    <name evidence="2" type="ORF">EJB05_28162</name>
</gene>
<evidence type="ECO:0000313" key="3">
    <source>
        <dbReference type="Proteomes" id="UP000324897"/>
    </source>
</evidence>
<sequence>RPRARVVSPDAGHAWSRAPPPPRLPAASDPAARQPGRARRERQWRSSSGSHRTATAPAALPLPRVALAPRHGAIAPPRDELHGAIAPPDGTVQNRAAAINLACPAKTDLHAAPIELVLHKLSSIVPLTTTEQQFESDGGGETSNPASGAAESRKQRVRGRHDRDAQLLVLRSDGKAHRRGRGSDGAAAEELSGGGQARGRHGAESDASRAGGDALVRLAAVDSENG</sequence>
<evidence type="ECO:0000256" key="1">
    <source>
        <dbReference type="SAM" id="MobiDB-lite"/>
    </source>
</evidence>
<feature type="compositionally biased region" description="Low complexity" evidence="1">
    <location>
        <begin position="52"/>
        <end position="63"/>
    </location>
</feature>
<accession>A0A5J9UQN1</accession>
<dbReference type="Proteomes" id="UP000324897">
    <property type="component" value="Chromosome 2"/>
</dbReference>
<organism evidence="2 3">
    <name type="scientific">Eragrostis curvula</name>
    <name type="common">weeping love grass</name>
    <dbReference type="NCBI Taxonomy" id="38414"/>
    <lineage>
        <taxon>Eukaryota</taxon>
        <taxon>Viridiplantae</taxon>
        <taxon>Streptophyta</taxon>
        <taxon>Embryophyta</taxon>
        <taxon>Tracheophyta</taxon>
        <taxon>Spermatophyta</taxon>
        <taxon>Magnoliopsida</taxon>
        <taxon>Liliopsida</taxon>
        <taxon>Poales</taxon>
        <taxon>Poaceae</taxon>
        <taxon>PACMAD clade</taxon>
        <taxon>Chloridoideae</taxon>
        <taxon>Eragrostideae</taxon>
        <taxon>Eragrostidinae</taxon>
        <taxon>Eragrostis</taxon>
    </lineage>
</organism>
<dbReference type="EMBL" id="RWGY01000013">
    <property type="protein sequence ID" value="TVU25658.1"/>
    <property type="molecule type" value="Genomic_DNA"/>
</dbReference>
<keyword evidence="3" id="KW-1185">Reference proteome</keyword>
<evidence type="ECO:0000313" key="2">
    <source>
        <dbReference type="EMBL" id="TVU25658.1"/>
    </source>
</evidence>
<feature type="non-terminal residue" evidence="2">
    <location>
        <position position="1"/>
    </location>
</feature>
<comment type="caution">
    <text evidence="2">The sequence shown here is derived from an EMBL/GenBank/DDBJ whole genome shotgun (WGS) entry which is preliminary data.</text>
</comment>
<feature type="region of interest" description="Disordered" evidence="1">
    <location>
        <begin position="131"/>
        <end position="226"/>
    </location>
</feature>